<dbReference type="InterPro" id="IPR045172">
    <property type="entry name" value="TBCB_Ubl"/>
</dbReference>
<evidence type="ECO:0000256" key="3">
    <source>
        <dbReference type="ARBA" id="ARBA00023186"/>
    </source>
</evidence>
<keyword evidence="3" id="KW-0143">Chaperone</keyword>
<dbReference type="GO" id="GO:0031122">
    <property type="term" value="P:cytoplasmic microtubule organization"/>
    <property type="evidence" value="ECO:0007669"/>
    <property type="project" value="TreeGrafter"/>
</dbReference>
<comment type="similarity">
    <text evidence="4">Belongs to the TBCB family.</text>
</comment>
<dbReference type="Pfam" id="PF14560">
    <property type="entry name" value="Ubiquitin_2"/>
    <property type="match status" value="1"/>
</dbReference>
<dbReference type="InterPro" id="IPR036859">
    <property type="entry name" value="CAP-Gly_dom_sf"/>
</dbReference>
<dbReference type="PROSITE" id="PS00845">
    <property type="entry name" value="CAP_GLY_1"/>
    <property type="match status" value="1"/>
</dbReference>
<dbReference type="SUPFAM" id="SSF54236">
    <property type="entry name" value="Ubiquitin-like"/>
    <property type="match status" value="1"/>
</dbReference>
<dbReference type="GO" id="GO:0043014">
    <property type="term" value="F:alpha-tubulin binding"/>
    <property type="evidence" value="ECO:0007669"/>
    <property type="project" value="InterPro"/>
</dbReference>
<dbReference type="PROSITE" id="PS50245">
    <property type="entry name" value="CAP_GLY_2"/>
    <property type="match status" value="1"/>
</dbReference>
<dbReference type="GO" id="GO:0007023">
    <property type="term" value="P:post-chaperonin tubulin folding pathway"/>
    <property type="evidence" value="ECO:0007669"/>
    <property type="project" value="InterPro"/>
</dbReference>
<dbReference type="InterPro" id="IPR000626">
    <property type="entry name" value="Ubiquitin-like_dom"/>
</dbReference>
<evidence type="ECO:0000256" key="2">
    <source>
        <dbReference type="ARBA" id="ARBA00022490"/>
    </source>
</evidence>
<proteinExistence type="inferred from homology"/>
<dbReference type="GO" id="GO:0005634">
    <property type="term" value="C:nucleus"/>
    <property type="evidence" value="ECO:0007669"/>
    <property type="project" value="TreeGrafter"/>
</dbReference>
<dbReference type="GO" id="GO:0007021">
    <property type="term" value="P:tubulin complex assembly"/>
    <property type="evidence" value="ECO:0007669"/>
    <property type="project" value="InterPro"/>
</dbReference>
<dbReference type="SMART" id="SM01052">
    <property type="entry name" value="CAP_GLY"/>
    <property type="match status" value="1"/>
</dbReference>
<accession>A0A9N6WY70</accession>
<dbReference type="PANTHER" id="PTHR18916:SF85">
    <property type="entry name" value="TUBULIN-FOLDING COFACTOR B"/>
    <property type="match status" value="1"/>
</dbReference>
<dbReference type="AlphaFoldDB" id="A0A9N6WY70"/>
<evidence type="ECO:0000256" key="5">
    <source>
        <dbReference type="SAM" id="Coils"/>
    </source>
</evidence>
<dbReference type="EMBL" id="OC986152">
    <property type="protein sequence ID" value="CAG4642807.1"/>
    <property type="molecule type" value="Genomic_DNA"/>
</dbReference>
<organism evidence="7">
    <name type="scientific">Evadne anonyx</name>
    <dbReference type="NCBI Taxonomy" id="141404"/>
    <lineage>
        <taxon>Eukaryota</taxon>
        <taxon>Metazoa</taxon>
        <taxon>Ecdysozoa</taxon>
        <taxon>Arthropoda</taxon>
        <taxon>Crustacea</taxon>
        <taxon>Branchiopoda</taxon>
        <taxon>Diplostraca</taxon>
        <taxon>Cladocera</taxon>
        <taxon>Onychopoda</taxon>
        <taxon>Podonidae</taxon>
        <taxon>Evadne</taxon>
    </lineage>
</organism>
<evidence type="ECO:0000256" key="4">
    <source>
        <dbReference type="ARBA" id="ARBA00025779"/>
    </source>
</evidence>
<dbReference type="FunFam" id="2.30.30.190:FF:000013">
    <property type="entry name" value="Tubulin-folding cofactor B"/>
    <property type="match status" value="1"/>
</dbReference>
<protein>
    <submittedName>
        <fullName evidence="7">EOG090X0DT2</fullName>
    </submittedName>
</protein>
<feature type="domain" description="CAP-Gly" evidence="6">
    <location>
        <begin position="183"/>
        <end position="225"/>
    </location>
</feature>
<dbReference type="Gene3D" id="2.30.30.190">
    <property type="entry name" value="CAP Gly-rich-like domain"/>
    <property type="match status" value="1"/>
</dbReference>
<keyword evidence="5" id="KW-0175">Coiled coil</keyword>
<gene>
    <name evidence="7" type="primary">EOG090X0DT2</name>
</gene>
<dbReference type="Gene3D" id="3.10.20.90">
    <property type="entry name" value="Phosphatidylinositol 3-kinase Catalytic Subunit, Chain A, domain 1"/>
    <property type="match status" value="1"/>
</dbReference>
<dbReference type="GO" id="GO:0005829">
    <property type="term" value="C:cytosol"/>
    <property type="evidence" value="ECO:0007669"/>
    <property type="project" value="UniProtKB-ARBA"/>
</dbReference>
<keyword evidence="2" id="KW-0963">Cytoplasm</keyword>
<dbReference type="GO" id="GO:0005938">
    <property type="term" value="C:cell cortex"/>
    <property type="evidence" value="ECO:0007669"/>
    <property type="project" value="TreeGrafter"/>
</dbReference>
<dbReference type="PANTHER" id="PTHR18916">
    <property type="entry name" value="DYNACTIN 1-RELATED MICROTUBULE-BINDING"/>
    <property type="match status" value="1"/>
</dbReference>
<reference evidence="7" key="1">
    <citation type="submission" date="2021-04" db="EMBL/GenBank/DDBJ databases">
        <authorList>
            <person name="Cornetti L."/>
        </authorList>
    </citation>
    <scope>NUCLEOTIDE SEQUENCE</scope>
</reference>
<dbReference type="InterPro" id="IPR029071">
    <property type="entry name" value="Ubiquitin-like_domsf"/>
</dbReference>
<dbReference type="InterPro" id="IPR000938">
    <property type="entry name" value="CAP-Gly_domain"/>
</dbReference>
<evidence type="ECO:0000256" key="1">
    <source>
        <dbReference type="ARBA" id="ARBA00004496"/>
    </source>
</evidence>
<dbReference type="CDD" id="cd01789">
    <property type="entry name" value="Ubl_TBCB"/>
    <property type="match status" value="1"/>
</dbReference>
<dbReference type="SUPFAM" id="SSF74924">
    <property type="entry name" value="Cap-Gly domain"/>
    <property type="match status" value="1"/>
</dbReference>
<evidence type="ECO:0000259" key="6">
    <source>
        <dbReference type="PROSITE" id="PS50245"/>
    </source>
</evidence>
<dbReference type="Pfam" id="PF01302">
    <property type="entry name" value="CAP_GLY"/>
    <property type="match status" value="1"/>
</dbReference>
<sequence length="245" mass="27783">MAEYQVITQSIVNVMVTSTISSFPVEKRFAKNLTIGELKGKLELVTGASASSMVLDVFNQDKEYVCTMTNDNALLGSFPVDDGMRIHVSDSQLKKGEFDDVSKVTKFEISKEEYSKRTDSVRAYMERNKMGKFNKEEVEKKNEEQKLKDSKEERLALALEVGKRCEISVTGQPKRRGVIQFVGHVHFQPGWWVGVHYDEPMGKNDGSVEGKQYFTCPPKFGAFLKPASVIMGDFPEFFDEEMDEM</sequence>
<name>A0A9N6WY70_9CRUS</name>
<evidence type="ECO:0000313" key="7">
    <source>
        <dbReference type="EMBL" id="CAG4642807.1"/>
    </source>
</evidence>
<feature type="coiled-coil region" evidence="5">
    <location>
        <begin position="133"/>
        <end position="160"/>
    </location>
</feature>
<dbReference type="GO" id="GO:0051010">
    <property type="term" value="F:microtubule plus-end binding"/>
    <property type="evidence" value="ECO:0007669"/>
    <property type="project" value="TreeGrafter"/>
</dbReference>
<dbReference type="GO" id="GO:0035371">
    <property type="term" value="C:microtubule plus-end"/>
    <property type="evidence" value="ECO:0007669"/>
    <property type="project" value="TreeGrafter"/>
</dbReference>
<comment type="subcellular location">
    <subcellularLocation>
        <location evidence="1">Cytoplasm</location>
    </subcellularLocation>
</comment>